<feature type="domain" description="EF-hand" evidence="2">
    <location>
        <begin position="310"/>
        <end position="345"/>
    </location>
</feature>
<dbReference type="PROSITE" id="PS50222">
    <property type="entry name" value="EF_HAND_2"/>
    <property type="match status" value="3"/>
</dbReference>
<reference evidence="3" key="1">
    <citation type="journal article" date="2014" name="Nat. Commun.">
        <title>Genome sequence of mungbean and insights into evolution within Vigna species.</title>
        <authorList>
            <person name="Kang Y.J."/>
            <person name="Kim S.K."/>
            <person name="Kim M.Y."/>
            <person name="Lestari P."/>
            <person name="Kim K.H."/>
            <person name="Ha B.K."/>
            <person name="Jun T.H."/>
            <person name="Hwang W.J."/>
            <person name="Lee T."/>
            <person name="Lee J."/>
            <person name="Shim S."/>
            <person name="Yoon M.Y."/>
            <person name="Jang Y.E."/>
            <person name="Han K.S."/>
            <person name="Taeprayoon P."/>
            <person name="Yoon N."/>
            <person name="Somta P."/>
            <person name="Tanya P."/>
            <person name="Kim K.S."/>
            <person name="Gwag J.G."/>
            <person name="Moon J.K."/>
            <person name="Lee Y.H."/>
            <person name="Park B.S."/>
            <person name="Bombarely A."/>
            <person name="Doyle J.J."/>
            <person name="Jackson S.A."/>
            <person name="Schafleitner R."/>
            <person name="Srinives P."/>
            <person name="Varshney R.K."/>
            <person name="Lee S.H."/>
        </authorList>
    </citation>
    <scope>NUCLEOTIDE SEQUENCE [LARGE SCALE GENOMIC DNA]</scope>
    <source>
        <strain evidence="3">cv. VC1973A</strain>
    </source>
</reference>
<reference evidence="4" key="2">
    <citation type="submission" date="2025-08" db="UniProtKB">
        <authorList>
            <consortium name="RefSeq"/>
        </authorList>
    </citation>
    <scope>IDENTIFICATION</scope>
    <source>
        <tissue evidence="4">Leaf</tissue>
    </source>
</reference>
<dbReference type="SUPFAM" id="SSF47473">
    <property type="entry name" value="EF-hand"/>
    <property type="match status" value="1"/>
</dbReference>
<dbReference type="Pfam" id="PF13499">
    <property type="entry name" value="EF-hand_7"/>
    <property type="match status" value="1"/>
</dbReference>
<dbReference type="KEGG" id="vra:106761135"/>
<accession>A0A1S3U288</accession>
<sequence>MASKSGSSKRKNGAKGEIVDGSKIMELVGNEQVFSNFVDNKFDELDKDRDGKLSMKELEPAVADIGAGLGLPAQGTSPDSDHIYYEVLNEFTHGKQEKVSKMEFKEVLSDILLGMAAGLKRDPIVILRMQGEDLLEFVNGPSYEAEMASIFSQIESPSGSLRDHVIEAFGRLTVDHGIPPTSDSWVDAATTLSLNVFNNIVDPALSQAGPALDKPASQEKFLEEFKRVALSVADFLKEKPVIVAHSENTFDGRGVKKLLSNKFELERTLNLALENLSKDRNGKISKDNLRVALDLVSPSAGLPPVGAIEEMDKVIIEAFKMVNADDRNTVTEEEFKKSLTEILGGIMLQLEGNPISVSSNSVVHEPLGSSSTLLQPSSSETA</sequence>
<feature type="domain" description="EF-hand" evidence="2">
    <location>
        <begin position="33"/>
        <end position="68"/>
    </location>
</feature>
<organism evidence="3 4">
    <name type="scientific">Vigna radiata var. radiata</name>
    <name type="common">Mung bean</name>
    <name type="synonym">Phaseolus aureus</name>
    <dbReference type="NCBI Taxonomy" id="3916"/>
    <lineage>
        <taxon>Eukaryota</taxon>
        <taxon>Viridiplantae</taxon>
        <taxon>Streptophyta</taxon>
        <taxon>Embryophyta</taxon>
        <taxon>Tracheophyta</taxon>
        <taxon>Spermatophyta</taxon>
        <taxon>Magnoliopsida</taxon>
        <taxon>eudicotyledons</taxon>
        <taxon>Gunneridae</taxon>
        <taxon>Pentapetalae</taxon>
        <taxon>rosids</taxon>
        <taxon>fabids</taxon>
        <taxon>Fabales</taxon>
        <taxon>Fabaceae</taxon>
        <taxon>Papilionoideae</taxon>
        <taxon>50 kb inversion clade</taxon>
        <taxon>NPAAA clade</taxon>
        <taxon>indigoferoid/millettioid clade</taxon>
        <taxon>Phaseoleae</taxon>
        <taxon>Vigna</taxon>
    </lineage>
</organism>
<dbReference type="InterPro" id="IPR002048">
    <property type="entry name" value="EF_hand_dom"/>
</dbReference>
<dbReference type="SMART" id="SM00054">
    <property type="entry name" value="EFh"/>
    <property type="match status" value="3"/>
</dbReference>
<dbReference type="PANTHER" id="PTHR34574">
    <property type="entry name" value="CALCIUM-BINDING EF-HAND FAMILY PROTEIN-RELATED"/>
    <property type="match status" value="1"/>
</dbReference>
<name>A0A1S3U288_VIGRR</name>
<proteinExistence type="predicted"/>
<dbReference type="Proteomes" id="UP000087766">
    <property type="component" value="Chromosome 5"/>
</dbReference>
<evidence type="ECO:0000259" key="2">
    <source>
        <dbReference type="PROSITE" id="PS50222"/>
    </source>
</evidence>
<dbReference type="GO" id="GO:0005509">
    <property type="term" value="F:calcium ion binding"/>
    <property type="evidence" value="ECO:0007669"/>
    <property type="project" value="InterPro"/>
</dbReference>
<dbReference type="GeneID" id="106761135"/>
<dbReference type="PROSITE" id="PS00018">
    <property type="entry name" value="EF_HAND_1"/>
    <property type="match status" value="1"/>
</dbReference>
<dbReference type="AlphaFoldDB" id="A0A1S3U288"/>
<keyword evidence="1" id="KW-0106">Calcium</keyword>
<dbReference type="RefSeq" id="XP_014500135.1">
    <property type="nucleotide sequence ID" value="XM_014644649.2"/>
</dbReference>
<dbReference type="Gene3D" id="1.10.238.10">
    <property type="entry name" value="EF-hand"/>
    <property type="match status" value="2"/>
</dbReference>
<evidence type="ECO:0000313" key="4">
    <source>
        <dbReference type="RefSeq" id="XP_014500135.1"/>
    </source>
</evidence>
<dbReference type="STRING" id="3916.A0A1S3U288"/>
<dbReference type="InterPro" id="IPR011992">
    <property type="entry name" value="EF-hand-dom_pair"/>
</dbReference>
<dbReference type="OrthoDB" id="1881481at2759"/>
<evidence type="ECO:0000313" key="3">
    <source>
        <dbReference type="Proteomes" id="UP000087766"/>
    </source>
</evidence>
<dbReference type="InterPro" id="IPR018247">
    <property type="entry name" value="EF_Hand_1_Ca_BS"/>
</dbReference>
<feature type="domain" description="EF-hand" evidence="2">
    <location>
        <begin position="264"/>
        <end position="299"/>
    </location>
</feature>
<dbReference type="PANTHER" id="PTHR34574:SF2">
    <property type="entry name" value="CALCIUM-BINDING EF-HAND FAMILY PROTEIN"/>
    <property type="match status" value="1"/>
</dbReference>
<evidence type="ECO:0000256" key="1">
    <source>
        <dbReference type="ARBA" id="ARBA00022837"/>
    </source>
</evidence>
<protein>
    <submittedName>
        <fullName evidence="4">Uncharacterized protein LOC106761135 isoform X1</fullName>
    </submittedName>
</protein>
<gene>
    <name evidence="4" type="primary">LOC106761135</name>
</gene>
<keyword evidence="3" id="KW-1185">Reference proteome</keyword>